<proteinExistence type="predicted"/>
<protein>
    <submittedName>
        <fullName evidence="1">Uncharacterized protein</fullName>
    </submittedName>
</protein>
<evidence type="ECO:0000313" key="2">
    <source>
        <dbReference type="Proteomes" id="UP000053424"/>
    </source>
</evidence>
<evidence type="ECO:0000313" key="1">
    <source>
        <dbReference type="EMBL" id="KIM47241.1"/>
    </source>
</evidence>
<dbReference type="AlphaFoldDB" id="A0A0C3CTP7"/>
<name>A0A0C3CTP7_HEBCY</name>
<sequence length="72" mass="8150">MVIITALSLLNHRRSNMKHKHHQSRHCLIRTWRDSFPKVQNFLPLPRIHIAKNATHVESICGNGGGGQYAVG</sequence>
<reference evidence="2" key="2">
    <citation type="submission" date="2015-01" db="EMBL/GenBank/DDBJ databases">
        <title>Evolutionary Origins and Diversification of the Mycorrhizal Mutualists.</title>
        <authorList>
            <consortium name="DOE Joint Genome Institute"/>
            <consortium name="Mycorrhizal Genomics Consortium"/>
            <person name="Kohler A."/>
            <person name="Kuo A."/>
            <person name="Nagy L.G."/>
            <person name="Floudas D."/>
            <person name="Copeland A."/>
            <person name="Barry K.W."/>
            <person name="Cichocki N."/>
            <person name="Veneault-Fourrey C."/>
            <person name="LaButti K."/>
            <person name="Lindquist E.A."/>
            <person name="Lipzen A."/>
            <person name="Lundell T."/>
            <person name="Morin E."/>
            <person name="Murat C."/>
            <person name="Riley R."/>
            <person name="Ohm R."/>
            <person name="Sun H."/>
            <person name="Tunlid A."/>
            <person name="Henrissat B."/>
            <person name="Grigoriev I.V."/>
            <person name="Hibbett D.S."/>
            <person name="Martin F."/>
        </authorList>
    </citation>
    <scope>NUCLEOTIDE SEQUENCE [LARGE SCALE GENOMIC DNA]</scope>
    <source>
        <strain evidence="2">h7</strain>
    </source>
</reference>
<keyword evidence="2" id="KW-1185">Reference proteome</keyword>
<dbReference type="HOGENOM" id="CLU_2722525_0_0_1"/>
<organism evidence="1 2">
    <name type="scientific">Hebeloma cylindrosporum</name>
    <dbReference type="NCBI Taxonomy" id="76867"/>
    <lineage>
        <taxon>Eukaryota</taxon>
        <taxon>Fungi</taxon>
        <taxon>Dikarya</taxon>
        <taxon>Basidiomycota</taxon>
        <taxon>Agaricomycotina</taxon>
        <taxon>Agaricomycetes</taxon>
        <taxon>Agaricomycetidae</taxon>
        <taxon>Agaricales</taxon>
        <taxon>Agaricineae</taxon>
        <taxon>Hymenogastraceae</taxon>
        <taxon>Hebeloma</taxon>
    </lineage>
</organism>
<reference evidence="1 2" key="1">
    <citation type="submission" date="2014-04" db="EMBL/GenBank/DDBJ databases">
        <authorList>
            <consortium name="DOE Joint Genome Institute"/>
            <person name="Kuo A."/>
            <person name="Gay G."/>
            <person name="Dore J."/>
            <person name="Kohler A."/>
            <person name="Nagy L.G."/>
            <person name="Floudas D."/>
            <person name="Copeland A."/>
            <person name="Barry K.W."/>
            <person name="Cichocki N."/>
            <person name="Veneault-Fourrey C."/>
            <person name="LaButti K."/>
            <person name="Lindquist E.A."/>
            <person name="Lipzen A."/>
            <person name="Lundell T."/>
            <person name="Morin E."/>
            <person name="Murat C."/>
            <person name="Sun H."/>
            <person name="Tunlid A."/>
            <person name="Henrissat B."/>
            <person name="Grigoriev I.V."/>
            <person name="Hibbett D.S."/>
            <person name="Martin F."/>
            <person name="Nordberg H.P."/>
            <person name="Cantor M.N."/>
            <person name="Hua S.X."/>
        </authorList>
    </citation>
    <scope>NUCLEOTIDE SEQUENCE [LARGE SCALE GENOMIC DNA]</scope>
    <source>
        <strain evidence="2">h7</strain>
    </source>
</reference>
<dbReference type="Proteomes" id="UP000053424">
    <property type="component" value="Unassembled WGS sequence"/>
</dbReference>
<accession>A0A0C3CTP7</accession>
<gene>
    <name evidence="1" type="ORF">M413DRAFT_440724</name>
</gene>
<dbReference type="EMBL" id="KN831770">
    <property type="protein sequence ID" value="KIM47241.1"/>
    <property type="molecule type" value="Genomic_DNA"/>
</dbReference>